<gene>
    <name evidence="11" type="primary">PPM1</name>
    <name evidence="11" type="ORF">VNI00_011626</name>
</gene>
<dbReference type="InterPro" id="IPR016651">
    <property type="entry name" value="LCMT1"/>
</dbReference>
<feature type="binding site" evidence="9">
    <location>
        <position position="192"/>
    </location>
    <ligand>
        <name>S-adenosyl-L-methionine</name>
        <dbReference type="ChEBI" id="CHEBI:59789"/>
    </ligand>
</feature>
<evidence type="ECO:0000256" key="2">
    <source>
        <dbReference type="ARBA" id="ARBA00010703"/>
    </source>
</evidence>
<dbReference type="PIRSF" id="PIRSF016305">
    <property type="entry name" value="LCM_mtfrase"/>
    <property type="match status" value="1"/>
</dbReference>
<evidence type="ECO:0000256" key="1">
    <source>
        <dbReference type="ARBA" id="ARBA00000724"/>
    </source>
</evidence>
<evidence type="ECO:0000256" key="3">
    <source>
        <dbReference type="ARBA" id="ARBA00012834"/>
    </source>
</evidence>
<evidence type="ECO:0000256" key="8">
    <source>
        <dbReference type="PIRNR" id="PIRNR016305"/>
    </source>
</evidence>
<comment type="caution">
    <text evidence="11">The sequence shown here is derived from an EMBL/GenBank/DDBJ whole genome shotgun (WGS) entry which is preliminary data.</text>
</comment>
<dbReference type="Proteomes" id="UP001383192">
    <property type="component" value="Unassembled WGS sequence"/>
</dbReference>
<comment type="similarity">
    <text evidence="2 8">Belongs to the methyltransferase superfamily. LCMT family.</text>
</comment>
<dbReference type="Pfam" id="PF04072">
    <property type="entry name" value="LCM"/>
    <property type="match status" value="1"/>
</dbReference>
<dbReference type="PANTHER" id="PTHR13600">
    <property type="entry name" value="LEUCINE CARBOXYL METHYLTRANSFERASE"/>
    <property type="match status" value="1"/>
</dbReference>
<sequence length="343" mass="38054">MLSQKPADADASIRLTDTDAALARLSAVQKQYLTDPFIRALVPRAHLQPPRPPLINIGTFVRTVAIDDLVQQWLDIGKKCQIVSLGAGSDTRFWRLATGPYKDILAAYIELDFAENTMKKAMAIRKSKELGAILGNDVKLAQGGTALHSPVYHLIPADLRDPPSTSLKPLGEPTDNGKPLLDPSLPTLLLFECVLCYMSPEASNTLLRWFSDYTSAALGAIVYEMFGLEDSFGKVMVSNLKARNVTLPGAGPYKTLANLPNRFLSLGYTKAQALTLKDIRKQYIDLSELERISRLEFLDEVEELDLVLDHYAITWGVSLPSSAPSEPWRGWALKQKQREEEED</sequence>
<evidence type="ECO:0000313" key="11">
    <source>
        <dbReference type="EMBL" id="KAK7036429.1"/>
    </source>
</evidence>
<keyword evidence="6 8" id="KW-0808">Transferase</keyword>
<accession>A0AAW0CEK3</accession>
<organism evidence="11 12">
    <name type="scientific">Paramarasmius palmivorus</name>
    <dbReference type="NCBI Taxonomy" id="297713"/>
    <lineage>
        <taxon>Eukaryota</taxon>
        <taxon>Fungi</taxon>
        <taxon>Dikarya</taxon>
        <taxon>Basidiomycota</taxon>
        <taxon>Agaricomycotina</taxon>
        <taxon>Agaricomycetes</taxon>
        <taxon>Agaricomycetidae</taxon>
        <taxon>Agaricales</taxon>
        <taxon>Marasmiineae</taxon>
        <taxon>Marasmiaceae</taxon>
        <taxon>Paramarasmius</taxon>
    </lineage>
</organism>
<dbReference type="SUPFAM" id="SSF53335">
    <property type="entry name" value="S-adenosyl-L-methionine-dependent methyltransferases"/>
    <property type="match status" value="1"/>
</dbReference>
<dbReference type="PANTHER" id="PTHR13600:SF21">
    <property type="entry name" value="LEUCINE CARBOXYL METHYLTRANSFERASE 1"/>
    <property type="match status" value="1"/>
</dbReference>
<dbReference type="EC" id="2.1.1.233" evidence="3 8"/>
<reference evidence="11 12" key="1">
    <citation type="submission" date="2024-01" db="EMBL/GenBank/DDBJ databases">
        <title>A draft genome for a cacao thread blight-causing isolate of Paramarasmius palmivorus.</title>
        <authorList>
            <person name="Baruah I.K."/>
            <person name="Bukari Y."/>
            <person name="Amoako-Attah I."/>
            <person name="Meinhardt L.W."/>
            <person name="Bailey B.A."/>
            <person name="Cohen S.P."/>
        </authorList>
    </citation>
    <scope>NUCLEOTIDE SEQUENCE [LARGE SCALE GENOMIC DNA]</scope>
    <source>
        <strain evidence="11 12">GH-12</strain>
    </source>
</reference>
<keyword evidence="5 8" id="KW-0489">Methyltransferase</keyword>
<evidence type="ECO:0000256" key="10">
    <source>
        <dbReference type="SAM" id="MobiDB-lite"/>
    </source>
</evidence>
<dbReference type="InterPro" id="IPR029063">
    <property type="entry name" value="SAM-dependent_MTases_sf"/>
</dbReference>
<evidence type="ECO:0000256" key="7">
    <source>
        <dbReference type="ARBA" id="ARBA00022691"/>
    </source>
</evidence>
<evidence type="ECO:0000313" key="12">
    <source>
        <dbReference type="Proteomes" id="UP001383192"/>
    </source>
</evidence>
<keyword evidence="7 8" id="KW-0949">S-adenosyl-L-methionine</keyword>
<evidence type="ECO:0000256" key="9">
    <source>
        <dbReference type="PIRSR" id="PIRSR016305-1"/>
    </source>
</evidence>
<feature type="binding site" evidence="9">
    <location>
        <begin position="158"/>
        <end position="159"/>
    </location>
    <ligand>
        <name>S-adenosyl-L-methionine</name>
        <dbReference type="ChEBI" id="CHEBI:59789"/>
    </ligand>
</feature>
<feature type="binding site" evidence="9">
    <location>
        <position position="86"/>
    </location>
    <ligand>
        <name>S-adenosyl-L-methionine</name>
        <dbReference type="ChEBI" id="CHEBI:59789"/>
    </ligand>
</feature>
<feature type="binding site" evidence="9">
    <location>
        <position position="62"/>
    </location>
    <ligand>
        <name>S-adenosyl-L-methionine</name>
        <dbReference type="ChEBI" id="CHEBI:59789"/>
    </ligand>
</feature>
<dbReference type="EMBL" id="JAYKXP010000051">
    <property type="protein sequence ID" value="KAK7036429.1"/>
    <property type="molecule type" value="Genomic_DNA"/>
</dbReference>
<protein>
    <recommendedName>
        <fullName evidence="4 8">Leucine carboxyl methyltransferase 1</fullName>
        <ecNumber evidence="3 8">2.1.1.233</ecNumber>
    </recommendedName>
</protein>
<feature type="region of interest" description="Disordered" evidence="10">
    <location>
        <begin position="322"/>
        <end position="343"/>
    </location>
</feature>
<comment type="function">
    <text evidence="8">Methylates the carboxyl group of the C-terminal leucine residue of protein phosphatase 2A catalytic subunits to form alpha-leucine ester residues.</text>
</comment>
<evidence type="ECO:0000256" key="5">
    <source>
        <dbReference type="ARBA" id="ARBA00022603"/>
    </source>
</evidence>
<keyword evidence="12" id="KW-1185">Reference proteome</keyword>
<dbReference type="GO" id="GO:0018423">
    <property type="term" value="F:protein C-terminal leucine carboxyl O-methyltransferase activity"/>
    <property type="evidence" value="ECO:0007669"/>
    <property type="project" value="UniProtKB-EC"/>
</dbReference>
<evidence type="ECO:0000256" key="6">
    <source>
        <dbReference type="ARBA" id="ARBA00022679"/>
    </source>
</evidence>
<dbReference type="InterPro" id="IPR007213">
    <property type="entry name" value="Ppm1/Ppm2/Tcmp"/>
</dbReference>
<proteinExistence type="inferred from homology"/>
<dbReference type="AlphaFoldDB" id="A0AAW0CEK3"/>
<comment type="catalytic activity">
    <reaction evidence="1 8">
        <text>[phosphatase 2A protein]-C-terminal L-leucine + S-adenosyl-L-methionine = [phosphatase 2A protein]-C-terminal L-leucine methyl ester + S-adenosyl-L-homocysteine</text>
        <dbReference type="Rhea" id="RHEA:48544"/>
        <dbReference type="Rhea" id="RHEA-COMP:12134"/>
        <dbReference type="Rhea" id="RHEA-COMP:12135"/>
        <dbReference type="ChEBI" id="CHEBI:57856"/>
        <dbReference type="ChEBI" id="CHEBI:59789"/>
        <dbReference type="ChEBI" id="CHEBI:90516"/>
        <dbReference type="ChEBI" id="CHEBI:90517"/>
        <dbReference type="EC" id="2.1.1.233"/>
    </reaction>
</comment>
<name>A0AAW0CEK3_9AGAR</name>
<dbReference type="GO" id="GO:0032259">
    <property type="term" value="P:methylation"/>
    <property type="evidence" value="ECO:0007669"/>
    <property type="project" value="UniProtKB-KW"/>
</dbReference>
<evidence type="ECO:0000256" key="4">
    <source>
        <dbReference type="ARBA" id="ARBA00017497"/>
    </source>
</evidence>
<dbReference type="Gene3D" id="3.40.50.150">
    <property type="entry name" value="Vaccinia Virus protein VP39"/>
    <property type="match status" value="1"/>
</dbReference>